<accession>A0A816UCQ5</accession>
<evidence type="ECO:0000313" key="2">
    <source>
        <dbReference type="Proteomes" id="UP000663856"/>
    </source>
</evidence>
<protein>
    <submittedName>
        <fullName evidence="1">Uncharacterized protein</fullName>
    </submittedName>
</protein>
<evidence type="ECO:0000313" key="1">
    <source>
        <dbReference type="EMBL" id="CAF2107369.1"/>
    </source>
</evidence>
<sequence length="38" mass="4217">MSDKSSQQHQYEEILDSLLSLTEGTSAHPLLNCSVLLQ</sequence>
<organism evidence="1 2">
    <name type="scientific">Rotaria magnacalcarata</name>
    <dbReference type="NCBI Taxonomy" id="392030"/>
    <lineage>
        <taxon>Eukaryota</taxon>
        <taxon>Metazoa</taxon>
        <taxon>Spiralia</taxon>
        <taxon>Gnathifera</taxon>
        <taxon>Rotifera</taxon>
        <taxon>Eurotatoria</taxon>
        <taxon>Bdelloidea</taxon>
        <taxon>Philodinida</taxon>
        <taxon>Philodinidae</taxon>
        <taxon>Rotaria</taxon>
    </lineage>
</organism>
<dbReference type="AlphaFoldDB" id="A0A816UCQ5"/>
<proteinExistence type="predicted"/>
<feature type="non-terminal residue" evidence="1">
    <location>
        <position position="38"/>
    </location>
</feature>
<reference evidence="1" key="1">
    <citation type="submission" date="2021-02" db="EMBL/GenBank/DDBJ databases">
        <authorList>
            <person name="Nowell W R."/>
        </authorList>
    </citation>
    <scope>NUCLEOTIDE SEQUENCE</scope>
</reference>
<gene>
    <name evidence="1" type="ORF">WKI299_LOCUS21591</name>
</gene>
<comment type="caution">
    <text evidence="1">The sequence shown here is derived from an EMBL/GenBank/DDBJ whole genome shotgun (WGS) entry which is preliminary data.</text>
</comment>
<dbReference type="Proteomes" id="UP000663856">
    <property type="component" value="Unassembled WGS sequence"/>
</dbReference>
<dbReference type="EMBL" id="CAJNRF010009118">
    <property type="protein sequence ID" value="CAF2107369.1"/>
    <property type="molecule type" value="Genomic_DNA"/>
</dbReference>
<name>A0A816UCQ5_9BILA</name>